<feature type="domain" description="4Fe-4S ferredoxin-type" evidence="6">
    <location>
        <begin position="107"/>
        <end position="136"/>
    </location>
</feature>
<dbReference type="RefSeq" id="WP_207707882.1">
    <property type="nucleotide sequence ID" value="NZ_CP045875.1"/>
</dbReference>
<keyword evidence="8" id="KW-1185">Reference proteome</keyword>
<evidence type="ECO:0000256" key="4">
    <source>
        <dbReference type="ARBA" id="ARBA00023014"/>
    </source>
</evidence>
<dbReference type="AlphaFoldDB" id="A0A5Q2N9B8"/>
<accession>A0A5Q2N9B8</accession>
<organism evidence="7 8">
    <name type="scientific">Heliorestis convoluta</name>
    <dbReference type="NCBI Taxonomy" id="356322"/>
    <lineage>
        <taxon>Bacteria</taxon>
        <taxon>Bacillati</taxon>
        <taxon>Bacillota</taxon>
        <taxon>Clostridia</taxon>
        <taxon>Eubacteriales</taxon>
        <taxon>Heliobacteriaceae</taxon>
        <taxon>Heliorestis</taxon>
    </lineage>
</organism>
<evidence type="ECO:0000313" key="8">
    <source>
        <dbReference type="Proteomes" id="UP000366051"/>
    </source>
</evidence>
<reference evidence="8" key="1">
    <citation type="submission" date="2019-11" db="EMBL/GenBank/DDBJ databases">
        <title>Genome sequence of Heliorestis convoluta strain HH, an alkaliphilic and minimalistic phototrophic bacterium from a soda lake in Egypt.</title>
        <authorList>
            <person name="Dewey E.D."/>
            <person name="Stokes L.M."/>
            <person name="Burchell B.M."/>
            <person name="Shaffer K.N."/>
            <person name="Huntington A.M."/>
            <person name="Baker J.M."/>
            <person name="Nadendla S."/>
            <person name="Giglio M.G."/>
            <person name="Touchman J.W."/>
            <person name="Blankenship R.E."/>
            <person name="Madigan M.T."/>
            <person name="Sattley W.M."/>
        </authorList>
    </citation>
    <scope>NUCLEOTIDE SEQUENCE [LARGE SCALE GENOMIC DNA]</scope>
    <source>
        <strain evidence="8">HH</strain>
    </source>
</reference>
<dbReference type="GO" id="GO:0046872">
    <property type="term" value="F:metal ion binding"/>
    <property type="evidence" value="ECO:0007669"/>
    <property type="project" value="UniProtKB-KW"/>
</dbReference>
<dbReference type="PROSITE" id="PS00198">
    <property type="entry name" value="4FE4S_FER_1"/>
    <property type="match status" value="1"/>
</dbReference>
<feature type="region of interest" description="Disordered" evidence="5">
    <location>
        <begin position="169"/>
        <end position="198"/>
    </location>
</feature>
<dbReference type="EMBL" id="CP045875">
    <property type="protein sequence ID" value="QGG49095.1"/>
    <property type="molecule type" value="Genomic_DNA"/>
</dbReference>
<feature type="compositionally biased region" description="Basic and acidic residues" evidence="5">
    <location>
        <begin position="1"/>
        <end position="11"/>
    </location>
</feature>
<dbReference type="InterPro" id="IPR017900">
    <property type="entry name" value="4Fe4S_Fe_S_CS"/>
</dbReference>
<keyword evidence="1" id="KW-0004">4Fe-4S</keyword>
<dbReference type="SUPFAM" id="SSF54862">
    <property type="entry name" value="4Fe-4S ferredoxins"/>
    <property type="match status" value="1"/>
</dbReference>
<dbReference type="Proteomes" id="UP000366051">
    <property type="component" value="Chromosome"/>
</dbReference>
<dbReference type="PROSITE" id="PS51379">
    <property type="entry name" value="4FE4S_FER_2"/>
    <property type="match status" value="2"/>
</dbReference>
<gene>
    <name evidence="7" type="ORF">FTV88_3020</name>
</gene>
<feature type="domain" description="4Fe-4S ferredoxin-type" evidence="6">
    <location>
        <begin position="143"/>
        <end position="163"/>
    </location>
</feature>
<evidence type="ECO:0000256" key="3">
    <source>
        <dbReference type="ARBA" id="ARBA00023004"/>
    </source>
</evidence>
<feature type="region of interest" description="Disordered" evidence="5">
    <location>
        <begin position="1"/>
        <end position="29"/>
    </location>
</feature>
<dbReference type="KEGG" id="hcv:FTV88_3020"/>
<dbReference type="InterPro" id="IPR050294">
    <property type="entry name" value="RnfB_subfamily"/>
</dbReference>
<name>A0A5Q2N9B8_9FIRM</name>
<proteinExistence type="predicted"/>
<sequence>MDEKNDKEKVVTGEAGPVVAQKKEGDQKRRPRVLMAPGMNRCIACYSCMQACARMVYRSYSMHKSAIKILTRGGYTSKFVANICRACIDPPCARACCVQALVPRAGGGIRYHRDRCIGCRKCADACVVQVIDYDEDEKKAIICIQCGNCASFCPHECLTMEVSPHAEENAPGGAFPIKELEGPSSKRKNPNDLVHDGN</sequence>
<keyword evidence="4" id="KW-0411">Iron-sulfur</keyword>
<dbReference type="Gene3D" id="3.30.70.20">
    <property type="match status" value="2"/>
</dbReference>
<evidence type="ECO:0000313" key="7">
    <source>
        <dbReference type="EMBL" id="QGG49095.1"/>
    </source>
</evidence>
<protein>
    <submittedName>
        <fullName evidence="7">(Fe-S)-binding protein</fullName>
    </submittedName>
</protein>
<evidence type="ECO:0000256" key="2">
    <source>
        <dbReference type="ARBA" id="ARBA00022723"/>
    </source>
</evidence>
<dbReference type="PANTHER" id="PTHR42859:SF15">
    <property type="entry name" value="IRON-SULFUR CLUSTER BINDING PROTEIN"/>
    <property type="match status" value="1"/>
</dbReference>
<evidence type="ECO:0000256" key="5">
    <source>
        <dbReference type="SAM" id="MobiDB-lite"/>
    </source>
</evidence>
<dbReference type="InterPro" id="IPR017896">
    <property type="entry name" value="4Fe4S_Fe-S-bd"/>
</dbReference>
<feature type="compositionally biased region" description="Basic and acidic residues" evidence="5">
    <location>
        <begin position="189"/>
        <end position="198"/>
    </location>
</feature>
<dbReference type="GO" id="GO:0051539">
    <property type="term" value="F:4 iron, 4 sulfur cluster binding"/>
    <property type="evidence" value="ECO:0007669"/>
    <property type="project" value="UniProtKB-KW"/>
</dbReference>
<keyword evidence="3" id="KW-0408">Iron</keyword>
<dbReference type="PANTHER" id="PTHR42859">
    <property type="entry name" value="OXIDOREDUCTASE"/>
    <property type="match status" value="1"/>
</dbReference>
<dbReference type="CDD" id="cd16370">
    <property type="entry name" value="DMSOR_beta_like"/>
    <property type="match status" value="1"/>
</dbReference>
<evidence type="ECO:0000256" key="1">
    <source>
        <dbReference type="ARBA" id="ARBA00022485"/>
    </source>
</evidence>
<keyword evidence="2" id="KW-0479">Metal-binding</keyword>
<evidence type="ECO:0000259" key="6">
    <source>
        <dbReference type="PROSITE" id="PS51379"/>
    </source>
</evidence>